<dbReference type="PROSITE" id="PS51257">
    <property type="entry name" value="PROKAR_LIPOPROTEIN"/>
    <property type="match status" value="1"/>
</dbReference>
<dbReference type="AlphaFoldDB" id="A0A120DGP5"/>
<keyword evidence="3" id="KW-1185">Reference proteome</keyword>
<evidence type="ECO:0000256" key="1">
    <source>
        <dbReference type="SAM" id="SignalP"/>
    </source>
</evidence>
<gene>
    <name evidence="2" type="ORF">APQ14_06925</name>
</gene>
<accession>A0A120DGP5</accession>
<dbReference type="OrthoDB" id="881221at2"/>
<feature type="chain" id="PRO_5007164405" description="Lipoprotein" evidence="1">
    <location>
        <begin position="20"/>
        <end position="129"/>
    </location>
</feature>
<organism evidence="2 3">
    <name type="scientific">Vibrio toranzoniae</name>
    <dbReference type="NCBI Taxonomy" id="1194427"/>
    <lineage>
        <taxon>Bacteria</taxon>
        <taxon>Pseudomonadati</taxon>
        <taxon>Pseudomonadota</taxon>
        <taxon>Gammaproteobacteria</taxon>
        <taxon>Vibrionales</taxon>
        <taxon>Vibrionaceae</taxon>
        <taxon>Vibrio</taxon>
    </lineage>
</organism>
<sequence length="129" mass="14531">MFRFIMAVCLIFISCPSFSSIEINGTYKQYIEDGVYSTLVVERKDQSSVFISMNCQNGTPNFNSGMVKRTLLKLNNNTVRYNKARFDDEACIIDIEFTENKAKVSQIAGYGVICGFGMKVICDGVFTKK</sequence>
<comment type="caution">
    <text evidence="2">The sequence shown here is derived from an EMBL/GenBank/DDBJ whole genome shotgun (WGS) entry which is preliminary data.</text>
</comment>
<name>A0A120DGP5_9VIBR</name>
<evidence type="ECO:0000313" key="2">
    <source>
        <dbReference type="EMBL" id="KWU01220.1"/>
    </source>
</evidence>
<evidence type="ECO:0000313" key="3">
    <source>
        <dbReference type="Proteomes" id="UP000057389"/>
    </source>
</evidence>
<evidence type="ECO:0008006" key="4">
    <source>
        <dbReference type="Google" id="ProtNLM"/>
    </source>
</evidence>
<dbReference type="EMBL" id="LMXU01000015">
    <property type="protein sequence ID" value="KWU01220.1"/>
    <property type="molecule type" value="Genomic_DNA"/>
</dbReference>
<protein>
    <recommendedName>
        <fullName evidence="4">Lipoprotein</fullName>
    </recommendedName>
</protein>
<proteinExistence type="predicted"/>
<feature type="signal peptide" evidence="1">
    <location>
        <begin position="1"/>
        <end position="19"/>
    </location>
</feature>
<keyword evidence="1" id="KW-0732">Signal</keyword>
<dbReference type="RefSeq" id="WP_060467981.1">
    <property type="nucleotide sequence ID" value="NZ_AP025514.1"/>
</dbReference>
<dbReference type="Proteomes" id="UP000057389">
    <property type="component" value="Unassembled WGS sequence"/>
</dbReference>
<reference evidence="2 3" key="1">
    <citation type="submission" date="2015-11" db="EMBL/GenBank/DDBJ databases">
        <title>Draft WGS of Vibrio toranzoniae.</title>
        <authorList>
            <person name="Lasa A."/>
            <person name="Romalde J.L."/>
        </authorList>
    </citation>
    <scope>NUCLEOTIDE SEQUENCE [LARGE SCALE GENOMIC DNA]</scope>
    <source>
        <strain evidence="2 3">Vb 10.8</strain>
    </source>
</reference>
<dbReference type="GeneID" id="300178759"/>